<reference evidence="5 6" key="1">
    <citation type="submission" date="2020-08" db="EMBL/GenBank/DDBJ databases">
        <title>Genomic Encyclopedia of Type Strains, Phase IV (KMG-IV): sequencing the most valuable type-strain genomes for metagenomic binning, comparative biology and taxonomic classification.</title>
        <authorList>
            <person name="Goeker M."/>
        </authorList>
    </citation>
    <scope>NUCLEOTIDE SEQUENCE [LARGE SCALE GENOMIC DNA]</scope>
    <source>
        <strain evidence="5 6">DSM 26723</strain>
    </source>
</reference>
<dbReference type="InterPro" id="IPR013096">
    <property type="entry name" value="Cupin_2"/>
</dbReference>
<dbReference type="AlphaFoldDB" id="A0A841HQH0"/>
<proteinExistence type="predicted"/>
<dbReference type="NCBIfam" id="TIGR02272">
    <property type="entry name" value="gentisate_1_2"/>
    <property type="match status" value="1"/>
</dbReference>
<evidence type="ECO:0000256" key="2">
    <source>
        <dbReference type="ARBA" id="ARBA00023002"/>
    </source>
</evidence>
<keyword evidence="2 5" id="KW-0560">Oxidoreductase</keyword>
<dbReference type="InterPro" id="IPR014710">
    <property type="entry name" value="RmlC-like_jellyroll"/>
</dbReference>
<dbReference type="Pfam" id="PF07883">
    <property type="entry name" value="Cupin_2"/>
    <property type="match status" value="1"/>
</dbReference>
<dbReference type="CDD" id="cd06992">
    <property type="entry name" value="cupin_GDO-like_C"/>
    <property type="match status" value="1"/>
</dbReference>
<feature type="domain" description="Cupin type-2" evidence="4">
    <location>
        <begin position="95"/>
        <end position="162"/>
    </location>
</feature>
<dbReference type="GO" id="GO:0047922">
    <property type="term" value="F:gentisate 1,2-dioxygenase activity"/>
    <property type="evidence" value="ECO:0007669"/>
    <property type="project" value="UniProtKB-UniRule"/>
</dbReference>
<name>A0A841HQH0_9GAMM</name>
<dbReference type="PANTHER" id="PTHR41517:SF1">
    <property type="entry name" value="CUPIN"/>
    <property type="match status" value="1"/>
</dbReference>
<gene>
    <name evidence="5" type="ORF">HNQ60_003367</name>
</gene>
<accession>A0A841HQH0</accession>
<dbReference type="InterPro" id="IPR011051">
    <property type="entry name" value="RmlC_Cupin_sf"/>
</dbReference>
<dbReference type="Proteomes" id="UP000588068">
    <property type="component" value="Unassembled WGS sequence"/>
</dbReference>
<keyword evidence="1 5" id="KW-0223">Dioxygenase</keyword>
<dbReference type="Gene3D" id="2.60.120.10">
    <property type="entry name" value="Jelly Rolls"/>
    <property type="match status" value="1"/>
</dbReference>
<evidence type="ECO:0000313" key="6">
    <source>
        <dbReference type="Proteomes" id="UP000588068"/>
    </source>
</evidence>
<dbReference type="InterPro" id="IPR011960">
    <property type="entry name" value="Gentisate_dOase"/>
</dbReference>
<organism evidence="5 6">
    <name type="scientific">Povalibacter uvarum</name>
    <dbReference type="NCBI Taxonomy" id="732238"/>
    <lineage>
        <taxon>Bacteria</taxon>
        <taxon>Pseudomonadati</taxon>
        <taxon>Pseudomonadota</taxon>
        <taxon>Gammaproteobacteria</taxon>
        <taxon>Steroidobacterales</taxon>
        <taxon>Steroidobacteraceae</taxon>
        <taxon>Povalibacter</taxon>
    </lineage>
</organism>
<dbReference type="PANTHER" id="PTHR41517">
    <property type="entry name" value="1,2-DIOXYGENASE PROTEIN-RELATED"/>
    <property type="match status" value="1"/>
</dbReference>
<evidence type="ECO:0000256" key="3">
    <source>
        <dbReference type="NCBIfam" id="TIGR02272"/>
    </source>
</evidence>
<comment type="caution">
    <text evidence="5">The sequence shown here is derived from an EMBL/GenBank/DDBJ whole genome shotgun (WGS) entry which is preliminary data.</text>
</comment>
<dbReference type="SUPFAM" id="SSF51182">
    <property type="entry name" value="RmlC-like cupins"/>
    <property type="match status" value="1"/>
</dbReference>
<evidence type="ECO:0000256" key="1">
    <source>
        <dbReference type="ARBA" id="ARBA00022964"/>
    </source>
</evidence>
<dbReference type="EC" id="1.13.11.4" evidence="3"/>
<dbReference type="RefSeq" id="WP_246433662.1">
    <property type="nucleotide sequence ID" value="NZ_JACHHZ010000004.1"/>
</dbReference>
<dbReference type="EMBL" id="JACHHZ010000004">
    <property type="protein sequence ID" value="MBB6094480.1"/>
    <property type="molecule type" value="Genomic_DNA"/>
</dbReference>
<dbReference type="InterPro" id="IPR047183">
    <property type="entry name" value="GDO-like"/>
</dbReference>
<sequence length="346" mass="38502">MNMPAENIARLRESFYKRISSRHLKPLWEVLHSLVPECPQPKCVPVLWKYADLRGPLLEAGELISAKEATRRVLILENPAFAGESKITNSLYAGVQLLNPGEVAPAHRHTQSALRFVLEGAGAFTAVDGERAYMQPGDLILTPSWTYHDHGSEIAEPVMWLDGLDIPILQLFDAGFCENLAEDQQQLARPAGDALARYGANMLPVDYKPKSLTSPVFAYPYARSREALEKLSKGSPVDACHGFKMRFINPATGGHAMPTIATFMQLLPKGFRGNAYRSTDATVFVGVEGKGRSRVGDQTFEWGPRDIFVVPSWMPCTHETDETSVLFSYSDRVVQEQLGLWRESRP</sequence>
<keyword evidence="6" id="KW-1185">Reference proteome</keyword>
<dbReference type="CDD" id="cd02216">
    <property type="entry name" value="cupin_GDO-like_N"/>
    <property type="match status" value="1"/>
</dbReference>
<evidence type="ECO:0000313" key="5">
    <source>
        <dbReference type="EMBL" id="MBB6094480.1"/>
    </source>
</evidence>
<evidence type="ECO:0000259" key="4">
    <source>
        <dbReference type="Pfam" id="PF07883"/>
    </source>
</evidence>
<protein>
    <recommendedName>
        <fullName evidence="3">Gentisate 1,2-dioxygenase</fullName>
        <ecNumber evidence="3">1.13.11.4</ecNumber>
    </recommendedName>
</protein>